<dbReference type="PANTHER" id="PTHR48223:SF1">
    <property type="entry name" value="ABC TRANSMEMBRANE TYPE-1 DOMAIN-CONTAINING PROTEIN"/>
    <property type="match status" value="1"/>
</dbReference>
<feature type="transmembrane region" description="Helical" evidence="2">
    <location>
        <begin position="224"/>
        <end position="250"/>
    </location>
</feature>
<evidence type="ECO:0000256" key="2">
    <source>
        <dbReference type="SAM" id="Phobius"/>
    </source>
</evidence>
<dbReference type="EMBL" id="JAGYWB010000002">
    <property type="protein sequence ID" value="KAI0529548.1"/>
    <property type="molecule type" value="Genomic_DNA"/>
</dbReference>
<accession>A0A8T3C9A8</accession>
<keyword evidence="2" id="KW-1133">Transmembrane helix</keyword>
<evidence type="ECO:0000313" key="4">
    <source>
        <dbReference type="Proteomes" id="UP000829196"/>
    </source>
</evidence>
<dbReference type="Proteomes" id="UP000829196">
    <property type="component" value="Unassembled WGS sequence"/>
</dbReference>
<evidence type="ECO:0008006" key="5">
    <source>
        <dbReference type="Google" id="ProtNLM"/>
    </source>
</evidence>
<organism evidence="3 4">
    <name type="scientific">Dendrobium nobile</name>
    <name type="common">Orchid</name>
    <dbReference type="NCBI Taxonomy" id="94219"/>
    <lineage>
        <taxon>Eukaryota</taxon>
        <taxon>Viridiplantae</taxon>
        <taxon>Streptophyta</taxon>
        <taxon>Embryophyta</taxon>
        <taxon>Tracheophyta</taxon>
        <taxon>Spermatophyta</taxon>
        <taxon>Magnoliopsida</taxon>
        <taxon>Liliopsida</taxon>
        <taxon>Asparagales</taxon>
        <taxon>Orchidaceae</taxon>
        <taxon>Epidendroideae</taxon>
        <taxon>Malaxideae</taxon>
        <taxon>Dendrobiinae</taxon>
        <taxon>Dendrobium</taxon>
    </lineage>
</organism>
<evidence type="ECO:0000256" key="1">
    <source>
        <dbReference type="SAM" id="MobiDB-lite"/>
    </source>
</evidence>
<keyword evidence="2" id="KW-0812">Transmembrane</keyword>
<reference evidence="3" key="1">
    <citation type="journal article" date="2022" name="Front. Genet.">
        <title>Chromosome-Scale Assembly of the Dendrobium nobile Genome Provides Insights Into the Molecular Mechanism of the Biosynthesis of the Medicinal Active Ingredient of Dendrobium.</title>
        <authorList>
            <person name="Xu Q."/>
            <person name="Niu S.-C."/>
            <person name="Li K.-L."/>
            <person name="Zheng P.-J."/>
            <person name="Zhang X.-J."/>
            <person name="Jia Y."/>
            <person name="Liu Y."/>
            <person name="Niu Y.-X."/>
            <person name="Yu L.-H."/>
            <person name="Chen D.-F."/>
            <person name="Zhang G.-Q."/>
        </authorList>
    </citation>
    <scope>NUCLEOTIDE SEQUENCE</scope>
    <source>
        <tissue evidence="3">Leaf</tissue>
    </source>
</reference>
<protein>
    <recommendedName>
        <fullName evidence="5">Embryo defective 2759</fullName>
    </recommendedName>
</protein>
<dbReference type="OrthoDB" id="748739at2759"/>
<sequence>MVSMDLQIQGPHPSLFLRPKSCKRGINLGSFASFHVSRRDNFVSLKHRLCLSAHSVLAKRRTLMVLSFKGNSQNDGSDSRHRSSRLAKAPFQLSPTQKEMEETTTESFDAQNHLSFESQERKDSNGGSLAIQKLFRKWLIMLTTQTSSPKVCEAFEEKPFKSEVPEYNQVTVSSKALKLLQVSFMYFLRLDASISLPLVIFIPWFLTIRIVYGAEVTKELTPLWIIGPLVLALYINIIKGICSLYTFCFIQAVKLVKILPVYCLLLHSYIVEGKLQSTLWFYLIKPFADIKNMDHKEFFRSKIKQLQGWAVEKYLDCIESIWPYYCRTIRFLKKANLI</sequence>
<comment type="caution">
    <text evidence="3">The sequence shown here is derived from an EMBL/GenBank/DDBJ whole genome shotgun (WGS) entry which is preliminary data.</text>
</comment>
<dbReference type="AlphaFoldDB" id="A0A8T3C9A8"/>
<dbReference type="PANTHER" id="PTHR48223">
    <property type="entry name" value="DEFECTIVE 2759, PUTATIVE ISOFORM 1-RELATED"/>
    <property type="match status" value="1"/>
</dbReference>
<feature type="region of interest" description="Disordered" evidence="1">
    <location>
        <begin position="69"/>
        <end position="106"/>
    </location>
</feature>
<evidence type="ECO:0000313" key="3">
    <source>
        <dbReference type="EMBL" id="KAI0529548.1"/>
    </source>
</evidence>
<keyword evidence="2" id="KW-0472">Membrane</keyword>
<feature type="transmembrane region" description="Helical" evidence="2">
    <location>
        <begin position="194"/>
        <end position="212"/>
    </location>
</feature>
<proteinExistence type="predicted"/>
<name>A0A8T3C9A8_DENNO</name>
<gene>
    <name evidence="3" type="ORF">KFK09_002100</name>
</gene>
<keyword evidence="4" id="KW-1185">Reference proteome</keyword>